<feature type="transmembrane region" description="Helical" evidence="6">
    <location>
        <begin position="407"/>
        <end position="428"/>
    </location>
</feature>
<proteinExistence type="predicted"/>
<name>A0A427YXD1_9TREE</name>
<keyword evidence="3 6" id="KW-0812">Transmembrane</keyword>
<dbReference type="OrthoDB" id="6730379at2759"/>
<comment type="subcellular location">
    <subcellularLocation>
        <location evidence="1">Membrane</location>
        <topology evidence="1">Multi-pass membrane protein</topology>
    </subcellularLocation>
</comment>
<evidence type="ECO:0000256" key="5">
    <source>
        <dbReference type="ARBA" id="ARBA00023136"/>
    </source>
</evidence>
<feature type="transmembrane region" description="Helical" evidence="6">
    <location>
        <begin position="233"/>
        <end position="254"/>
    </location>
</feature>
<feature type="transmembrane region" description="Helical" evidence="6">
    <location>
        <begin position="440"/>
        <end position="461"/>
    </location>
</feature>
<feature type="transmembrane region" description="Helical" evidence="6">
    <location>
        <begin position="319"/>
        <end position="340"/>
    </location>
</feature>
<dbReference type="InterPro" id="IPR036259">
    <property type="entry name" value="MFS_trans_sf"/>
</dbReference>
<keyword evidence="2" id="KW-0813">Transport</keyword>
<feature type="transmembrane region" description="Helical" evidence="6">
    <location>
        <begin position="170"/>
        <end position="191"/>
    </location>
</feature>
<keyword evidence="5 6" id="KW-0472">Membrane</keyword>
<evidence type="ECO:0000256" key="3">
    <source>
        <dbReference type="ARBA" id="ARBA00022692"/>
    </source>
</evidence>
<evidence type="ECO:0000256" key="4">
    <source>
        <dbReference type="ARBA" id="ARBA00022989"/>
    </source>
</evidence>
<dbReference type="Proteomes" id="UP000279259">
    <property type="component" value="Unassembled WGS sequence"/>
</dbReference>
<evidence type="ECO:0000256" key="6">
    <source>
        <dbReference type="SAM" id="Phobius"/>
    </source>
</evidence>
<evidence type="ECO:0008006" key="9">
    <source>
        <dbReference type="Google" id="ProtNLM"/>
    </source>
</evidence>
<evidence type="ECO:0000313" key="8">
    <source>
        <dbReference type="Proteomes" id="UP000279259"/>
    </source>
</evidence>
<dbReference type="GO" id="GO:0022857">
    <property type="term" value="F:transmembrane transporter activity"/>
    <property type="evidence" value="ECO:0007669"/>
    <property type="project" value="InterPro"/>
</dbReference>
<dbReference type="Gene3D" id="1.20.1250.20">
    <property type="entry name" value="MFS general substrate transporter like domains"/>
    <property type="match status" value="1"/>
</dbReference>
<dbReference type="AlphaFoldDB" id="A0A427YXD1"/>
<keyword evidence="8" id="KW-1185">Reference proteome</keyword>
<comment type="caution">
    <text evidence="7">The sequence shown here is derived from an EMBL/GenBank/DDBJ whole genome shotgun (WGS) entry which is preliminary data.</text>
</comment>
<protein>
    <recommendedName>
        <fullName evidence="9">Major facilitator superfamily (MFS) profile domain-containing protein</fullName>
    </recommendedName>
</protein>
<dbReference type="PANTHER" id="PTHR43791">
    <property type="entry name" value="PERMEASE-RELATED"/>
    <property type="match status" value="1"/>
</dbReference>
<dbReference type="PANTHER" id="PTHR43791:SF59">
    <property type="entry name" value="TRANSPORTER, PUTATIVE (AFU_ORTHOLOGUE AFUA_1G06550)-RELATED"/>
    <property type="match status" value="1"/>
</dbReference>
<reference evidence="7 8" key="1">
    <citation type="submission" date="2018-11" db="EMBL/GenBank/DDBJ databases">
        <title>Genome sequence of Saitozyma podzolica DSM 27192.</title>
        <authorList>
            <person name="Aliyu H."/>
            <person name="Gorte O."/>
            <person name="Ochsenreither K."/>
        </authorList>
    </citation>
    <scope>NUCLEOTIDE SEQUENCE [LARGE SCALE GENOMIC DNA]</scope>
    <source>
        <strain evidence="7 8">DSM 27192</strain>
    </source>
</reference>
<dbReference type="GO" id="GO:0016020">
    <property type="term" value="C:membrane"/>
    <property type="evidence" value="ECO:0007669"/>
    <property type="project" value="UniProtKB-SubCell"/>
</dbReference>
<dbReference type="SUPFAM" id="SSF103473">
    <property type="entry name" value="MFS general substrate transporter"/>
    <property type="match status" value="1"/>
</dbReference>
<dbReference type="InterPro" id="IPR011701">
    <property type="entry name" value="MFS"/>
</dbReference>
<keyword evidence="4 6" id="KW-1133">Transmembrane helix</keyword>
<dbReference type="Gene3D" id="2.60.120.620">
    <property type="entry name" value="q2cbj1_9rhob like domain"/>
    <property type="match status" value="1"/>
</dbReference>
<sequence length="870" mass="96485">MSSDKAQITPAPIEDEKALHEHIDAPALESGHGKRTANHQLDDAARLLAEAGGHVEYSHADGKRVLRMIDFYVCLPMCLTYFIQQMDKSSVSYAAVFNLQTETGLVGTQYSWLSSIVYVAQLVCQPLSSYALIVFPVKYWVIFNFAAWSIVTLCTSAAKNFTGLVIARLFLGMFEATILPSFILITQMWWLRREQSYRTIAYQIANSCAAIIGPLLSYAIGKAVSNGNVLRPYQGIFIFIGAISLAFVPSLIAIERLRENNTGTKTSKWKWEQFWETYKDPKTYMWAGMWFCAACPSGGIGAFGGLITKGFGFDTFTTILMQMPTGGIGIVALLLSIYITNRIKMRWPVLAVVTLFPIAGALGLTQVSHAYPGALMACYYVAYLFSAIQPLLISWCNLNAAGTTKRVVTTATMFGALTVGNIVGPQVYLSKEAPYYHTGLYVDIGCWCVEFILIVSMGFYLRHLNKKQEARRVAMGMPANIKDISIMSVAEAEAYKVELTEMMTRSGFDMSHFNENSFDDMTDWENPNFMYVLRSPSHPGTIRVRIDCYKVGELKLESNIGEISSSMLRWLVPLPATASDDEIRREYETKGVVHIKGVIPRKTVLAMRAKYFEFMDACGVLKEGTSPVEGIFHGNNPRSYTGPGNASGLGNTPESCEYLRLGIEAHKQQWADDFANDENLARMVGRIKPEWKNRVLFKRQLLRSNIPNSEGTATQVHYDQIFLRAAPPTSLTAWVPIGDCGPLSGGLLYLEDSVPVATEIEEGFTKMSTDKGLSDTERMSAFNLNMGHRGMLAADAGAFARNEGGGRNWLVGDYEAGDVVFHHPLMIHASSVNRDPNGVIRLATDLRFANADAPYDERWCKGFFVPGDGL</sequence>
<evidence type="ECO:0000256" key="2">
    <source>
        <dbReference type="ARBA" id="ARBA00022448"/>
    </source>
</evidence>
<dbReference type="SUPFAM" id="SSF51197">
    <property type="entry name" value="Clavaminate synthase-like"/>
    <property type="match status" value="1"/>
</dbReference>
<organism evidence="7 8">
    <name type="scientific">Saitozyma podzolica</name>
    <dbReference type="NCBI Taxonomy" id="1890683"/>
    <lineage>
        <taxon>Eukaryota</taxon>
        <taxon>Fungi</taxon>
        <taxon>Dikarya</taxon>
        <taxon>Basidiomycota</taxon>
        <taxon>Agaricomycotina</taxon>
        <taxon>Tremellomycetes</taxon>
        <taxon>Tremellales</taxon>
        <taxon>Trimorphomycetaceae</taxon>
        <taxon>Saitozyma</taxon>
    </lineage>
</organism>
<dbReference type="InterPro" id="IPR008775">
    <property type="entry name" value="Phytyl_CoA_dOase-like"/>
</dbReference>
<gene>
    <name evidence="7" type="ORF">EHS25_000826</name>
</gene>
<dbReference type="Pfam" id="PF05721">
    <property type="entry name" value="PhyH"/>
    <property type="match status" value="1"/>
</dbReference>
<feature type="transmembrane region" description="Helical" evidence="6">
    <location>
        <begin position="200"/>
        <end position="221"/>
    </location>
</feature>
<feature type="transmembrane region" description="Helical" evidence="6">
    <location>
        <begin position="284"/>
        <end position="307"/>
    </location>
</feature>
<feature type="transmembrane region" description="Helical" evidence="6">
    <location>
        <begin position="373"/>
        <end position="395"/>
    </location>
</feature>
<dbReference type="EMBL" id="RSCD01000001">
    <property type="protein sequence ID" value="RSH95734.1"/>
    <property type="molecule type" value="Genomic_DNA"/>
</dbReference>
<evidence type="ECO:0000256" key="1">
    <source>
        <dbReference type="ARBA" id="ARBA00004141"/>
    </source>
</evidence>
<accession>A0A427YXD1</accession>
<dbReference type="Pfam" id="PF07690">
    <property type="entry name" value="MFS_1"/>
    <property type="match status" value="1"/>
</dbReference>
<feature type="transmembrane region" description="Helical" evidence="6">
    <location>
        <begin position="347"/>
        <end position="367"/>
    </location>
</feature>
<evidence type="ECO:0000313" key="7">
    <source>
        <dbReference type="EMBL" id="RSH95734.1"/>
    </source>
</evidence>